<dbReference type="Proteomes" id="UP001066276">
    <property type="component" value="Chromosome 9"/>
</dbReference>
<dbReference type="Gene3D" id="3.30.70.1820">
    <property type="entry name" value="L1 transposable element, RRM domain"/>
    <property type="match status" value="1"/>
</dbReference>
<proteinExistence type="predicted"/>
<protein>
    <submittedName>
        <fullName evidence="1">Uncharacterized protein</fullName>
    </submittedName>
</protein>
<name>A0AAV7N2W6_PLEWA</name>
<dbReference type="AlphaFoldDB" id="A0AAV7N2W6"/>
<dbReference type="EMBL" id="JANPWB010000013">
    <property type="protein sequence ID" value="KAJ1109599.1"/>
    <property type="molecule type" value="Genomic_DNA"/>
</dbReference>
<keyword evidence="2" id="KW-1185">Reference proteome</keyword>
<dbReference type="InterPro" id="IPR004244">
    <property type="entry name" value="Transposase_22"/>
</dbReference>
<dbReference type="PANTHER" id="PTHR11505">
    <property type="entry name" value="L1 TRANSPOSABLE ELEMENT-RELATED"/>
    <property type="match status" value="1"/>
</dbReference>
<reference evidence="1" key="1">
    <citation type="journal article" date="2022" name="bioRxiv">
        <title>Sequencing and chromosome-scale assembly of the giantPleurodeles waltlgenome.</title>
        <authorList>
            <person name="Brown T."/>
            <person name="Elewa A."/>
            <person name="Iarovenko S."/>
            <person name="Subramanian E."/>
            <person name="Araus A.J."/>
            <person name="Petzold A."/>
            <person name="Susuki M."/>
            <person name="Suzuki K.-i.T."/>
            <person name="Hayashi T."/>
            <person name="Toyoda A."/>
            <person name="Oliveira C."/>
            <person name="Osipova E."/>
            <person name="Leigh N.D."/>
            <person name="Simon A."/>
            <person name="Yun M.H."/>
        </authorList>
    </citation>
    <scope>NUCLEOTIDE SEQUENCE</scope>
    <source>
        <strain evidence="1">20211129_DDA</strain>
        <tissue evidence="1">Liver</tissue>
    </source>
</reference>
<sequence>METTPVEQCLEAWMPTVFPGLRGEEGIQVDRAHRTPGGKPKPGAPPCMFIARLLQYKDKLNVLTAAHAQGDVEYNGNRIFFYPDYGTATEKKHRSFMEAKKKLQEHRLVYALLPPARLQGDVRGKRHFFDEPEEAIQFTENT</sequence>
<organism evidence="1 2">
    <name type="scientific">Pleurodeles waltl</name>
    <name type="common">Iberian ribbed newt</name>
    <dbReference type="NCBI Taxonomy" id="8319"/>
    <lineage>
        <taxon>Eukaryota</taxon>
        <taxon>Metazoa</taxon>
        <taxon>Chordata</taxon>
        <taxon>Craniata</taxon>
        <taxon>Vertebrata</taxon>
        <taxon>Euteleostomi</taxon>
        <taxon>Amphibia</taxon>
        <taxon>Batrachia</taxon>
        <taxon>Caudata</taxon>
        <taxon>Salamandroidea</taxon>
        <taxon>Salamandridae</taxon>
        <taxon>Pleurodelinae</taxon>
        <taxon>Pleurodeles</taxon>
    </lineage>
</organism>
<comment type="caution">
    <text evidence="1">The sequence shown here is derived from an EMBL/GenBank/DDBJ whole genome shotgun (WGS) entry which is preliminary data.</text>
</comment>
<evidence type="ECO:0000313" key="2">
    <source>
        <dbReference type="Proteomes" id="UP001066276"/>
    </source>
</evidence>
<accession>A0AAV7N2W6</accession>
<evidence type="ECO:0000313" key="1">
    <source>
        <dbReference type="EMBL" id="KAJ1109599.1"/>
    </source>
</evidence>
<gene>
    <name evidence="1" type="ORF">NDU88_006959</name>
</gene>